<gene>
    <name evidence="1" type="ORF">BKA15_006484</name>
</gene>
<comment type="caution">
    <text evidence="1">The sequence shown here is derived from an EMBL/GenBank/DDBJ whole genome shotgun (WGS) entry which is preliminary data.</text>
</comment>
<dbReference type="GO" id="GO:0005840">
    <property type="term" value="C:ribosome"/>
    <property type="evidence" value="ECO:0007669"/>
    <property type="project" value="UniProtKB-KW"/>
</dbReference>
<dbReference type="RefSeq" id="WP_179757708.1">
    <property type="nucleotide sequence ID" value="NZ_JACCBU010000001.1"/>
</dbReference>
<dbReference type="Gene3D" id="3.40.630.30">
    <property type="match status" value="1"/>
</dbReference>
<keyword evidence="2" id="KW-1185">Reference proteome</keyword>
<organism evidence="1 2">
    <name type="scientific">Microlunatus parietis</name>
    <dbReference type="NCBI Taxonomy" id="682979"/>
    <lineage>
        <taxon>Bacteria</taxon>
        <taxon>Bacillati</taxon>
        <taxon>Actinomycetota</taxon>
        <taxon>Actinomycetes</taxon>
        <taxon>Propionibacteriales</taxon>
        <taxon>Propionibacteriaceae</taxon>
        <taxon>Microlunatus</taxon>
    </lineage>
</organism>
<dbReference type="Proteomes" id="UP000569914">
    <property type="component" value="Unassembled WGS sequence"/>
</dbReference>
<reference evidence="1 2" key="1">
    <citation type="submission" date="2020-07" db="EMBL/GenBank/DDBJ databases">
        <title>Sequencing the genomes of 1000 actinobacteria strains.</title>
        <authorList>
            <person name="Klenk H.-P."/>
        </authorList>
    </citation>
    <scope>NUCLEOTIDE SEQUENCE [LARGE SCALE GENOMIC DNA]</scope>
    <source>
        <strain evidence="1 2">DSM 22083</strain>
    </source>
</reference>
<keyword evidence="1" id="KW-0687">Ribonucleoprotein</keyword>
<dbReference type="InterPro" id="IPR016181">
    <property type="entry name" value="Acyl_CoA_acyltransferase"/>
</dbReference>
<dbReference type="EMBL" id="JACCBU010000001">
    <property type="protein sequence ID" value="NYE75155.1"/>
    <property type="molecule type" value="Genomic_DNA"/>
</dbReference>
<dbReference type="SUPFAM" id="SSF55729">
    <property type="entry name" value="Acyl-CoA N-acyltransferases (Nat)"/>
    <property type="match status" value="1"/>
</dbReference>
<protein>
    <submittedName>
        <fullName evidence="1">Ribosomal protein S18 acetylase RimI-like enzyme</fullName>
    </submittedName>
</protein>
<dbReference type="CDD" id="cd04301">
    <property type="entry name" value="NAT_SF"/>
    <property type="match status" value="1"/>
</dbReference>
<sequence length="72" mass="7632">MVEATHLFLTPADIDGFADLVAGYLPRMNDLRVAVDAADRPLGFSAQDGGEIHMLFVDPAAHGQGIGTLVRP</sequence>
<keyword evidence="1" id="KW-0689">Ribosomal protein</keyword>
<evidence type="ECO:0000313" key="1">
    <source>
        <dbReference type="EMBL" id="NYE75155.1"/>
    </source>
</evidence>
<dbReference type="AlphaFoldDB" id="A0A7Y9IE77"/>
<accession>A0A7Y9IE77</accession>
<proteinExistence type="predicted"/>
<evidence type="ECO:0000313" key="2">
    <source>
        <dbReference type="Proteomes" id="UP000569914"/>
    </source>
</evidence>
<name>A0A7Y9IE77_9ACTN</name>